<dbReference type="InterPro" id="IPR001997">
    <property type="entry name" value="Calponin/LIMCH1"/>
</dbReference>
<dbReference type="CDD" id="cd21278">
    <property type="entry name" value="CH_LIMCH1"/>
    <property type="match status" value="1"/>
</dbReference>
<evidence type="ECO:0000256" key="4">
    <source>
        <dbReference type="PROSITE-ProRule" id="PRU00125"/>
    </source>
</evidence>
<dbReference type="Gene3D" id="1.10.418.10">
    <property type="entry name" value="Calponin-like domain"/>
    <property type="match status" value="1"/>
</dbReference>
<feature type="region of interest" description="Disordered" evidence="5">
    <location>
        <begin position="890"/>
        <end position="913"/>
    </location>
</feature>
<dbReference type="GO" id="GO:0003779">
    <property type="term" value="F:actin binding"/>
    <property type="evidence" value="ECO:0007669"/>
    <property type="project" value="InterPro"/>
</dbReference>
<feature type="region of interest" description="Disordered" evidence="5">
    <location>
        <begin position="185"/>
        <end position="326"/>
    </location>
</feature>
<feature type="compositionally biased region" description="Polar residues" evidence="5">
    <location>
        <begin position="862"/>
        <end position="874"/>
    </location>
</feature>
<dbReference type="PROSITE" id="PS00478">
    <property type="entry name" value="LIM_DOMAIN_1"/>
    <property type="match status" value="1"/>
</dbReference>
<dbReference type="InterPro" id="IPR001715">
    <property type="entry name" value="CH_dom"/>
</dbReference>
<keyword evidence="3 4" id="KW-0440">LIM domain</keyword>
<evidence type="ECO:0000256" key="1">
    <source>
        <dbReference type="ARBA" id="ARBA00022723"/>
    </source>
</evidence>
<dbReference type="GO" id="GO:0046872">
    <property type="term" value="F:metal ion binding"/>
    <property type="evidence" value="ECO:0007669"/>
    <property type="project" value="UniProtKB-KW"/>
</dbReference>
<dbReference type="Proteomes" id="UP000694728">
    <property type="component" value="Unplaced"/>
</dbReference>
<feature type="region of interest" description="Disordered" evidence="5">
    <location>
        <begin position="740"/>
        <end position="763"/>
    </location>
</feature>
<feature type="domain" description="LIM zinc-binding" evidence="7">
    <location>
        <begin position="950"/>
        <end position="1016"/>
    </location>
</feature>
<dbReference type="GO" id="GO:0031032">
    <property type="term" value="P:actomyosin structure organization"/>
    <property type="evidence" value="ECO:0007669"/>
    <property type="project" value="InterPro"/>
</dbReference>
<feature type="compositionally biased region" description="Basic and acidic residues" evidence="5">
    <location>
        <begin position="794"/>
        <end position="836"/>
    </location>
</feature>
<feature type="compositionally biased region" description="Basic and acidic residues" evidence="5">
    <location>
        <begin position="382"/>
        <end position="403"/>
    </location>
</feature>
<dbReference type="Pfam" id="PF00412">
    <property type="entry name" value="LIM"/>
    <property type="match status" value="1"/>
</dbReference>
<feature type="compositionally biased region" description="Polar residues" evidence="5">
    <location>
        <begin position="513"/>
        <end position="528"/>
    </location>
</feature>
<feature type="region of interest" description="Disordered" evidence="5">
    <location>
        <begin position="373"/>
        <end position="404"/>
    </location>
</feature>
<dbReference type="InterPro" id="IPR003096">
    <property type="entry name" value="SM22_calponin"/>
</dbReference>
<keyword evidence="2 4" id="KW-0862">Zinc</keyword>
<protein>
    <recommendedName>
        <fullName evidence="10">LIM and calponin homology domains 1</fullName>
    </recommendedName>
</protein>
<dbReference type="Proteomes" id="UP000694724">
    <property type="component" value="Unplaced"/>
</dbReference>
<feature type="compositionally biased region" description="Basic and acidic residues" evidence="5">
    <location>
        <begin position="687"/>
        <end position="700"/>
    </location>
</feature>
<feature type="domain" description="Calponin-homology (CH)" evidence="6">
    <location>
        <begin position="21"/>
        <end position="125"/>
    </location>
</feature>
<reference evidence="8" key="1">
    <citation type="submission" date="2025-05" db="UniProtKB">
        <authorList>
            <consortium name="Ensembl"/>
        </authorList>
    </citation>
    <scope>IDENTIFICATION</scope>
</reference>
<dbReference type="SMART" id="SM00132">
    <property type="entry name" value="LIM"/>
    <property type="match status" value="1"/>
</dbReference>
<dbReference type="GO" id="GO:0010604">
    <property type="term" value="P:positive regulation of macromolecule metabolic process"/>
    <property type="evidence" value="ECO:0007669"/>
    <property type="project" value="UniProtKB-ARBA"/>
</dbReference>
<dbReference type="InterPro" id="IPR001781">
    <property type="entry name" value="Znf_LIM"/>
</dbReference>
<dbReference type="PROSITE" id="PS50021">
    <property type="entry name" value="CH"/>
    <property type="match status" value="1"/>
</dbReference>
<dbReference type="Pfam" id="PF00307">
    <property type="entry name" value="CH"/>
    <property type="match status" value="1"/>
</dbReference>
<dbReference type="Ensembl" id="ENSSSCT00045051843.1">
    <property type="protein sequence ID" value="ENSSSCP00045036079.1"/>
    <property type="gene ID" value="ENSSSCG00045029483.1"/>
</dbReference>
<dbReference type="InterPro" id="IPR036872">
    <property type="entry name" value="CH_dom_sf"/>
</dbReference>
<evidence type="ECO:0000313" key="9">
    <source>
        <dbReference type="Proteomes" id="UP000694728"/>
    </source>
</evidence>
<feature type="compositionally biased region" description="Basic and acidic residues" evidence="5">
    <location>
        <begin position="634"/>
        <end position="651"/>
    </location>
</feature>
<feature type="compositionally biased region" description="Polar residues" evidence="5">
    <location>
        <begin position="740"/>
        <end position="759"/>
    </location>
</feature>
<proteinExistence type="predicted"/>
<dbReference type="Gene3D" id="2.10.110.10">
    <property type="entry name" value="Cysteine Rich Protein"/>
    <property type="match status" value="1"/>
</dbReference>
<dbReference type="FunFam" id="2.10.110.10:FF:000041">
    <property type="entry name" value="LIM and calponin homology domains 1"/>
    <property type="match status" value="1"/>
</dbReference>
<feature type="region of interest" description="Disordered" evidence="5">
    <location>
        <begin position="562"/>
        <end position="700"/>
    </location>
</feature>
<organism evidence="8 9">
    <name type="scientific">Sus scrofa</name>
    <name type="common">Pig</name>
    <dbReference type="NCBI Taxonomy" id="9823"/>
    <lineage>
        <taxon>Eukaryota</taxon>
        <taxon>Metazoa</taxon>
        <taxon>Chordata</taxon>
        <taxon>Craniata</taxon>
        <taxon>Vertebrata</taxon>
        <taxon>Euteleostomi</taxon>
        <taxon>Mammalia</taxon>
        <taxon>Eutheria</taxon>
        <taxon>Laurasiatheria</taxon>
        <taxon>Artiodactyla</taxon>
        <taxon>Suina</taxon>
        <taxon>Suidae</taxon>
        <taxon>Sus</taxon>
    </lineage>
</organism>
<dbReference type="PANTHER" id="PTHR15551">
    <property type="entry name" value="LIM DOMAIN ONLY 7"/>
    <property type="match status" value="1"/>
</dbReference>
<dbReference type="PANTHER" id="PTHR15551:SF3">
    <property type="entry name" value="LIM AND CALPONIN HOMOLOGY DOMAINS-CONTAINING PROTEIN 1"/>
    <property type="match status" value="1"/>
</dbReference>
<evidence type="ECO:0000259" key="7">
    <source>
        <dbReference type="PROSITE" id="PS50023"/>
    </source>
</evidence>
<dbReference type="PRINTS" id="PR00889">
    <property type="entry name" value="CALPONIN"/>
</dbReference>
<evidence type="ECO:0000259" key="6">
    <source>
        <dbReference type="PROSITE" id="PS50021"/>
    </source>
</evidence>
<feature type="compositionally biased region" description="Polar residues" evidence="5">
    <location>
        <begin position="269"/>
        <end position="278"/>
    </location>
</feature>
<dbReference type="SMART" id="SM00033">
    <property type="entry name" value="CH"/>
    <property type="match status" value="1"/>
</dbReference>
<dbReference type="InterPro" id="IPR031865">
    <property type="entry name" value="DUF4757"/>
</dbReference>
<dbReference type="AlphaFoldDB" id="A0A8D1ITJ2"/>
<evidence type="ECO:0000313" key="8">
    <source>
        <dbReference type="Ensembl" id="ENSSSCP00045036079.1"/>
    </source>
</evidence>
<keyword evidence="1 4" id="KW-0479">Metal-binding</keyword>
<evidence type="ECO:0000256" key="3">
    <source>
        <dbReference type="ARBA" id="ARBA00023038"/>
    </source>
</evidence>
<feature type="compositionally biased region" description="Basic and acidic residues" evidence="5">
    <location>
        <begin position="567"/>
        <end position="577"/>
    </location>
</feature>
<dbReference type="SUPFAM" id="SSF47576">
    <property type="entry name" value="Calponin-homology domain, CH-domain"/>
    <property type="match status" value="1"/>
</dbReference>
<evidence type="ECO:0008006" key="10">
    <source>
        <dbReference type="Google" id="ProtNLM"/>
    </source>
</evidence>
<evidence type="ECO:0000256" key="2">
    <source>
        <dbReference type="ARBA" id="ARBA00022833"/>
    </source>
</evidence>
<feature type="compositionally biased region" description="Polar residues" evidence="5">
    <location>
        <begin position="899"/>
        <end position="912"/>
    </location>
</feature>
<dbReference type="Ensembl" id="ENSSSCT00055041992.1">
    <property type="protein sequence ID" value="ENSSSCP00055033439.1"/>
    <property type="gene ID" value="ENSSSCG00055019935.1"/>
</dbReference>
<sequence>MACPALGLEALQPLQPEPPPEPAFSEAQKWIEQVTGRSFGDKDFRTGLENGILLCELLNAIKPGLVKKINRLPTPIAGLDNIILFLRGCKELGLKESQLFDPSDLQDTSNRVTVKSLDYSRKLKNVLVTIYWLGKAANSSASYSGTTLDLKEFEGLLAQMRKETDDIESPKRSIRDSGYIDCWDSERSDSLSPPRHGRDDSFDSLDSFGSRSRQTPSPDVVLRGSSDGRGSDSESDLPHRKLPDVKKDDMSARRTSHGEPKSAVPFNQYLPNKSNQTAYVPAPLRKKKAEREEYRKSWSTATSPLGGERPFRYGPRTPVSDDAESTSMFDMRCEEEAAVQPHSRARQEQLQLINNQLREEDDKWQDDLARWKSRRRSASQDLIKKEEERKKMEKLLAGEDGTRERRKSIKTYREIVQEKERRERELHEAYKNARSQEEAEGILQQYIERFTISEAVLERLEMPKILERSHSAEPNSSSFLDDPNPMKYLRQQSLPPPKFTATVETTITRTSVPDASMSAGSGSPSKTVTPKAVPMLTPKPYSQPKNSQEVLKTFKVDGKVSMNGETVHGDEEKERECPPGAHTPSLTKSQMFEGVARVHGSPVELKQDNNSIEINIKKPSSLPQELPATIEETDANRQEDESDGEKREKGNTDIVSPEPQHFTTTVTRSSPTVAFVELSSSPQLKNEVPEEKEQKKLENEMSGKVELVLSQKVVKPKSPEPEATLTFPFLDKMPETNQLHLPNLNSQVDSPSSEKSPVTTPFKFWAWDPEEERRRQEKWQQEQERLLQERYQKEQDKLKEEWEKAQKEVEEEERRYYEETKMDLENCREEEQETRQKKPLQGDNSDLLLKTGDGDPLEEKGSLTQGVLTHSENPASKGIYQDHQLDAEAGASHCGMNPQPAQDPSQNQQVSNPPMHILEDVKPKTLPLDKSINHQIESPSERRKSISGKKLCSSCGLPLGKGAAMIIETLSLYFHIQCFRCGICKGQLGDAVSGTDVRIRNGLLNCNDCYMRSRSKS</sequence>
<dbReference type="PRINTS" id="PR00888">
    <property type="entry name" value="SM22CALPONIN"/>
</dbReference>
<feature type="region of interest" description="Disordered" evidence="5">
    <location>
        <begin position="513"/>
        <end position="549"/>
    </location>
</feature>
<feature type="compositionally biased region" description="Polar residues" evidence="5">
    <location>
        <begin position="661"/>
        <end position="684"/>
    </location>
</feature>
<accession>A0A8D1ITJ2</accession>
<feature type="compositionally biased region" description="Low complexity" evidence="5">
    <location>
        <begin position="204"/>
        <end position="213"/>
    </location>
</feature>
<name>A0A8D1ITJ2_PIG</name>
<dbReference type="Pfam" id="PF15949">
    <property type="entry name" value="DUF4757"/>
    <property type="match status" value="1"/>
</dbReference>
<evidence type="ECO:0000256" key="5">
    <source>
        <dbReference type="SAM" id="MobiDB-lite"/>
    </source>
</evidence>
<dbReference type="GO" id="GO:0080090">
    <property type="term" value="P:regulation of primary metabolic process"/>
    <property type="evidence" value="ECO:0007669"/>
    <property type="project" value="UniProtKB-ARBA"/>
</dbReference>
<feature type="region of interest" description="Disordered" evidence="5">
    <location>
        <begin position="794"/>
        <end position="875"/>
    </location>
</feature>
<feature type="region of interest" description="Disordered" evidence="5">
    <location>
        <begin position="468"/>
        <end position="499"/>
    </location>
</feature>
<dbReference type="FunFam" id="1.10.418.10:FF:000038">
    <property type="entry name" value="LIM and calponin homology domains-containing protein 1"/>
    <property type="match status" value="1"/>
</dbReference>
<dbReference type="PROSITE" id="PS50023">
    <property type="entry name" value="LIM_DOMAIN_2"/>
    <property type="match status" value="1"/>
</dbReference>
<feature type="compositionally biased region" description="Basic and acidic residues" evidence="5">
    <location>
        <begin position="229"/>
        <end position="260"/>
    </location>
</feature>
<dbReference type="CDD" id="cd08368">
    <property type="entry name" value="LIM"/>
    <property type="match status" value="1"/>
</dbReference>